<evidence type="ECO:0000256" key="4">
    <source>
        <dbReference type="ARBA" id="ARBA00022833"/>
    </source>
</evidence>
<dbReference type="OrthoDB" id="7464992at2759"/>
<comment type="similarity">
    <text evidence="6">Belongs to the peptidase M48 family.</text>
</comment>
<evidence type="ECO:0000313" key="9">
    <source>
        <dbReference type="Proteomes" id="UP000268093"/>
    </source>
</evidence>
<sequence>MAAARRKTLLKTHIVPTRAVMAPRFFSRAAISPLDGIKPTPWTFIHTSNFTSAPTANLRRAFHTSNPNRVPLLPISVFLTFLKTGKVLQLFTALVLLPDHPTTLWIKQVVEDISVAAIDDVRDPIRAFTPEDAAAAKKYNIYVVDDHSTLNAACAGDNILVYCLLLKLFSYDPDMVAFTLAHEISHSIQQHSTESLSFGETLTTAEAAVRGLIWTVPRSFGPFLTQAITDGWSAFTSLGQGTAYNRPLEREADLIGLKIKAGYDPTKAVLMWERMASLEEGLVARIQTEEVRTVEVIGRIITEEVEKLSKGGAEIPGKVEEPDQTGGLVGSMYAWFGSSHPPSRQRVAYLRENLEEAIKVYEETLKFNGRAKGAEVALTKMDLQAIADGVGVLTMRELAAKVTAKQKIN</sequence>
<dbReference type="EMBL" id="RBNI01014588">
    <property type="protein sequence ID" value="RUP20093.1"/>
    <property type="molecule type" value="Genomic_DNA"/>
</dbReference>
<keyword evidence="9" id="KW-1185">Reference proteome</keyword>
<dbReference type="GO" id="GO:0004222">
    <property type="term" value="F:metalloendopeptidase activity"/>
    <property type="evidence" value="ECO:0007669"/>
    <property type="project" value="InterPro"/>
</dbReference>
<dbReference type="InterPro" id="IPR001915">
    <property type="entry name" value="Peptidase_M48"/>
</dbReference>
<dbReference type="GO" id="GO:0046872">
    <property type="term" value="F:metal ion binding"/>
    <property type="evidence" value="ECO:0007669"/>
    <property type="project" value="UniProtKB-KW"/>
</dbReference>
<evidence type="ECO:0000256" key="2">
    <source>
        <dbReference type="ARBA" id="ARBA00022723"/>
    </source>
</evidence>
<comment type="cofactor">
    <cofactor evidence="6">
        <name>Zn(2+)</name>
        <dbReference type="ChEBI" id="CHEBI:29105"/>
    </cofactor>
    <text evidence="6">Binds 1 zinc ion per subunit.</text>
</comment>
<reference evidence="8 9" key="1">
    <citation type="journal article" date="2018" name="New Phytol.">
        <title>Phylogenomics of Endogonaceae and evolution of mycorrhizas within Mucoromycota.</title>
        <authorList>
            <person name="Chang Y."/>
            <person name="Desiro A."/>
            <person name="Na H."/>
            <person name="Sandor L."/>
            <person name="Lipzen A."/>
            <person name="Clum A."/>
            <person name="Barry K."/>
            <person name="Grigoriev I.V."/>
            <person name="Martin F.M."/>
            <person name="Stajich J.E."/>
            <person name="Smith M.E."/>
            <person name="Bonito G."/>
            <person name="Spatafora J.W."/>
        </authorList>
    </citation>
    <scope>NUCLEOTIDE SEQUENCE [LARGE SCALE GENOMIC DNA]</scope>
    <source>
        <strain evidence="8 9">GMNB39</strain>
    </source>
</reference>
<dbReference type="GO" id="GO:0006515">
    <property type="term" value="P:protein quality control for misfolded or incompletely synthesized proteins"/>
    <property type="evidence" value="ECO:0007669"/>
    <property type="project" value="TreeGrafter"/>
</dbReference>
<dbReference type="AlphaFoldDB" id="A0A433BA90"/>
<evidence type="ECO:0000256" key="1">
    <source>
        <dbReference type="ARBA" id="ARBA00022670"/>
    </source>
</evidence>
<dbReference type="Proteomes" id="UP000268093">
    <property type="component" value="Unassembled WGS sequence"/>
</dbReference>
<proteinExistence type="inferred from homology"/>
<evidence type="ECO:0000256" key="3">
    <source>
        <dbReference type="ARBA" id="ARBA00022801"/>
    </source>
</evidence>
<evidence type="ECO:0000313" key="8">
    <source>
        <dbReference type="EMBL" id="RUP20093.1"/>
    </source>
</evidence>
<dbReference type="PANTHER" id="PTHR22726">
    <property type="entry name" value="METALLOENDOPEPTIDASE OMA1"/>
    <property type="match status" value="1"/>
</dbReference>
<dbReference type="PANTHER" id="PTHR22726:SF18">
    <property type="entry name" value="PEPTIDASE M48 DOMAIN-CONTAINING PROTEIN"/>
    <property type="match status" value="1"/>
</dbReference>
<dbReference type="InterPro" id="IPR051156">
    <property type="entry name" value="Mito/Outer_Membr_Metalloprot"/>
</dbReference>
<keyword evidence="2" id="KW-0479">Metal-binding</keyword>
<keyword evidence="4 6" id="KW-0862">Zinc</keyword>
<evidence type="ECO:0000256" key="6">
    <source>
        <dbReference type="RuleBase" id="RU003983"/>
    </source>
</evidence>
<gene>
    <name evidence="8" type="ORF">BC936DRAFT_139270</name>
</gene>
<dbReference type="GO" id="GO:0005743">
    <property type="term" value="C:mitochondrial inner membrane"/>
    <property type="evidence" value="ECO:0007669"/>
    <property type="project" value="TreeGrafter"/>
</dbReference>
<evidence type="ECO:0000256" key="5">
    <source>
        <dbReference type="ARBA" id="ARBA00023049"/>
    </source>
</evidence>
<dbReference type="GO" id="GO:0034982">
    <property type="term" value="P:mitochondrial protein processing"/>
    <property type="evidence" value="ECO:0007669"/>
    <property type="project" value="TreeGrafter"/>
</dbReference>
<dbReference type="Gene3D" id="3.30.2010.10">
    <property type="entry name" value="Metalloproteases ('zincins'), catalytic domain"/>
    <property type="match status" value="1"/>
</dbReference>
<keyword evidence="5 6" id="KW-0482">Metalloprotease</keyword>
<organism evidence="8 9">
    <name type="scientific">Jimgerdemannia flammicorona</name>
    <dbReference type="NCBI Taxonomy" id="994334"/>
    <lineage>
        <taxon>Eukaryota</taxon>
        <taxon>Fungi</taxon>
        <taxon>Fungi incertae sedis</taxon>
        <taxon>Mucoromycota</taxon>
        <taxon>Mucoromycotina</taxon>
        <taxon>Endogonomycetes</taxon>
        <taxon>Endogonales</taxon>
        <taxon>Endogonaceae</taxon>
        <taxon>Jimgerdemannia</taxon>
    </lineage>
</organism>
<comment type="caution">
    <text evidence="8">The sequence shown here is derived from an EMBL/GenBank/DDBJ whole genome shotgun (WGS) entry which is preliminary data.</text>
</comment>
<accession>A0A433BA90</accession>
<evidence type="ECO:0000259" key="7">
    <source>
        <dbReference type="Pfam" id="PF01435"/>
    </source>
</evidence>
<name>A0A433BA90_9FUNG</name>
<dbReference type="Pfam" id="PF01435">
    <property type="entry name" value="Peptidase_M48"/>
    <property type="match status" value="1"/>
</dbReference>
<protein>
    <recommendedName>
        <fullName evidence="7">Peptidase M48 domain-containing protein</fullName>
    </recommendedName>
</protein>
<feature type="domain" description="Peptidase M48" evidence="7">
    <location>
        <begin position="133"/>
        <end position="352"/>
    </location>
</feature>
<keyword evidence="1 6" id="KW-0645">Protease</keyword>
<keyword evidence="3 6" id="KW-0378">Hydrolase</keyword>